<evidence type="ECO:0000256" key="2">
    <source>
        <dbReference type="SAM" id="Phobius"/>
    </source>
</evidence>
<keyword evidence="2" id="KW-0812">Transmembrane</keyword>
<keyword evidence="3" id="KW-0966">Cell projection</keyword>
<dbReference type="RefSeq" id="WP_307322719.1">
    <property type="nucleotide sequence ID" value="NZ_JAUSUG010000003.1"/>
</dbReference>
<comment type="caution">
    <text evidence="3">The sequence shown here is derived from an EMBL/GenBank/DDBJ whole genome shotgun (WGS) entry which is preliminary data.</text>
</comment>
<dbReference type="SUPFAM" id="SSF158791">
    <property type="entry name" value="MgtE N-terminal domain-like"/>
    <property type="match status" value="1"/>
</dbReference>
<dbReference type="EMBL" id="JAUSUG010000003">
    <property type="protein sequence ID" value="MDQ0253711.1"/>
    <property type="molecule type" value="Genomic_DNA"/>
</dbReference>
<evidence type="ECO:0000313" key="3">
    <source>
        <dbReference type="EMBL" id="MDQ0253711.1"/>
    </source>
</evidence>
<dbReference type="InterPro" id="IPR038076">
    <property type="entry name" value="MgtE_N_sf"/>
</dbReference>
<reference evidence="3 4" key="1">
    <citation type="submission" date="2023-07" db="EMBL/GenBank/DDBJ databases">
        <title>Genomic Encyclopedia of Type Strains, Phase IV (KMG-IV): sequencing the most valuable type-strain genomes for metagenomic binning, comparative biology and taxonomic classification.</title>
        <authorList>
            <person name="Goeker M."/>
        </authorList>
    </citation>
    <scope>NUCLEOTIDE SEQUENCE [LARGE SCALE GENOMIC DNA]</scope>
    <source>
        <strain evidence="3 4">DSM 9768</strain>
    </source>
</reference>
<protein>
    <submittedName>
        <fullName evidence="3">Flagellar motility protein MotE (MotC chaperone)</fullName>
    </submittedName>
</protein>
<feature type="transmembrane region" description="Helical" evidence="2">
    <location>
        <begin position="12"/>
        <end position="35"/>
    </location>
</feature>
<gene>
    <name evidence="3" type="ORF">J2S74_001083</name>
</gene>
<keyword evidence="4" id="KW-1185">Reference proteome</keyword>
<organism evidence="3 4">
    <name type="scientific">Evansella vedderi</name>
    <dbReference type="NCBI Taxonomy" id="38282"/>
    <lineage>
        <taxon>Bacteria</taxon>
        <taxon>Bacillati</taxon>
        <taxon>Bacillota</taxon>
        <taxon>Bacilli</taxon>
        <taxon>Bacillales</taxon>
        <taxon>Bacillaceae</taxon>
        <taxon>Evansella</taxon>
    </lineage>
</organism>
<dbReference type="Gene3D" id="1.25.60.10">
    <property type="entry name" value="MgtE N-terminal domain-like"/>
    <property type="match status" value="1"/>
</dbReference>
<keyword evidence="2" id="KW-1133">Transmembrane helix</keyword>
<keyword evidence="1" id="KW-0175">Coiled coil</keyword>
<accession>A0ABT9ZR45</accession>
<name>A0ABT9ZR45_9BACI</name>
<evidence type="ECO:0000313" key="4">
    <source>
        <dbReference type="Proteomes" id="UP001230005"/>
    </source>
</evidence>
<keyword evidence="3" id="KW-0282">Flagellum</keyword>
<keyword evidence="2" id="KW-0472">Membrane</keyword>
<evidence type="ECO:0000256" key="1">
    <source>
        <dbReference type="SAM" id="Coils"/>
    </source>
</evidence>
<dbReference type="Proteomes" id="UP001230005">
    <property type="component" value="Unassembled WGS sequence"/>
</dbReference>
<feature type="coiled-coil region" evidence="1">
    <location>
        <begin position="56"/>
        <end position="118"/>
    </location>
</feature>
<proteinExistence type="predicted"/>
<keyword evidence="3" id="KW-0969">Cilium</keyword>
<sequence>MSKEKSENKWQWFLMVILIPAVFAVILAVVLLYYMGFNVGERIEQSASFLPFVESQEDEENENEILREQLIQLEDELTSYQSIISELEYENNQKDQQLAALEEQLSIANENVREADEQPEEVRTDLSDIVRTLEGMSASRAANIFSEMEQEEAVIYLRLMKVDNRSQILSRMDPALAAQLVSLLSN</sequence>